<sequence length="51" mass="5673">MTSPRPEGRGLRRVFGEGQPFLDGPLKRCVNRLRPGLRAECKKPPRLNASG</sequence>
<evidence type="ECO:0000313" key="1">
    <source>
        <dbReference type="EMBL" id="CBH98207.1"/>
    </source>
</evidence>
<name>E6PTF0_9ZZZZ</name>
<dbReference type="AlphaFoldDB" id="E6PTF0"/>
<organism evidence="1">
    <name type="scientific">mine drainage metagenome</name>
    <dbReference type="NCBI Taxonomy" id="410659"/>
    <lineage>
        <taxon>unclassified sequences</taxon>
        <taxon>metagenomes</taxon>
        <taxon>ecological metagenomes</taxon>
    </lineage>
</organism>
<protein>
    <submittedName>
        <fullName evidence="1">Uncharacterized protein</fullName>
    </submittedName>
</protein>
<reference evidence="1" key="1">
    <citation type="submission" date="2009-10" db="EMBL/GenBank/DDBJ databases">
        <title>Diversity of trophic interactions inside an arsenic-rich microbial ecosystem.</title>
        <authorList>
            <person name="Bertin P.N."/>
            <person name="Heinrich-Salmeron A."/>
            <person name="Pelletier E."/>
            <person name="Goulhen-Chollet F."/>
            <person name="Arsene-Ploetze F."/>
            <person name="Gallien S."/>
            <person name="Calteau A."/>
            <person name="Vallenet D."/>
            <person name="Casiot C."/>
            <person name="Chane-Woon-Ming B."/>
            <person name="Giloteaux L."/>
            <person name="Barakat M."/>
            <person name="Bonnefoy V."/>
            <person name="Bruneel O."/>
            <person name="Chandler M."/>
            <person name="Cleiss J."/>
            <person name="Duran R."/>
            <person name="Elbaz-Poulichet F."/>
            <person name="Fonknechten N."/>
            <person name="Lauga B."/>
            <person name="Mornico D."/>
            <person name="Ortet P."/>
            <person name="Schaeffer C."/>
            <person name="Siguier P."/>
            <person name="Alexander Thil Smith A."/>
            <person name="Van Dorsselaer A."/>
            <person name="Weissenbach J."/>
            <person name="Medigue C."/>
            <person name="Le Paslier D."/>
        </authorList>
    </citation>
    <scope>NUCLEOTIDE SEQUENCE</scope>
</reference>
<gene>
    <name evidence="1" type="ORF">CARN2_3683</name>
</gene>
<accession>E6PTF0</accession>
<comment type="caution">
    <text evidence="1">The sequence shown here is derived from an EMBL/GenBank/DDBJ whole genome shotgun (WGS) entry which is preliminary data.</text>
</comment>
<proteinExistence type="predicted"/>
<dbReference type="EMBL" id="CABM01000049">
    <property type="protein sequence ID" value="CBH98207.1"/>
    <property type="molecule type" value="Genomic_DNA"/>
</dbReference>